<dbReference type="AlphaFoldDB" id="A0AAW1P166"/>
<reference evidence="4 5" key="1">
    <citation type="journal article" date="2024" name="Nat. Commun.">
        <title>Phylogenomics reveals the evolutionary origins of lichenization in chlorophyte algae.</title>
        <authorList>
            <person name="Puginier C."/>
            <person name="Libourel C."/>
            <person name="Otte J."/>
            <person name="Skaloud P."/>
            <person name="Haon M."/>
            <person name="Grisel S."/>
            <person name="Petersen M."/>
            <person name="Berrin J.G."/>
            <person name="Delaux P.M."/>
            <person name="Dal Grande F."/>
            <person name="Keller J."/>
        </authorList>
    </citation>
    <scope>NUCLEOTIDE SEQUENCE [LARGE SCALE GENOMIC DNA]</scope>
    <source>
        <strain evidence="4 5">SAG 2036</strain>
    </source>
</reference>
<organism evidence="4 5">
    <name type="scientific">Symbiochloris irregularis</name>
    <dbReference type="NCBI Taxonomy" id="706552"/>
    <lineage>
        <taxon>Eukaryota</taxon>
        <taxon>Viridiplantae</taxon>
        <taxon>Chlorophyta</taxon>
        <taxon>core chlorophytes</taxon>
        <taxon>Trebouxiophyceae</taxon>
        <taxon>Trebouxiales</taxon>
        <taxon>Trebouxiaceae</taxon>
        <taxon>Symbiochloris</taxon>
    </lineage>
</organism>
<name>A0AAW1P166_9CHLO</name>
<dbReference type="InterPro" id="IPR021255">
    <property type="entry name" value="DUF2807"/>
</dbReference>
<evidence type="ECO:0000259" key="3">
    <source>
        <dbReference type="Pfam" id="PF10988"/>
    </source>
</evidence>
<evidence type="ECO:0000256" key="1">
    <source>
        <dbReference type="SAM" id="MobiDB-lite"/>
    </source>
</evidence>
<keyword evidence="5" id="KW-1185">Reference proteome</keyword>
<dbReference type="Pfam" id="PF10988">
    <property type="entry name" value="DUF2807"/>
    <property type="match status" value="1"/>
</dbReference>
<proteinExistence type="predicted"/>
<evidence type="ECO:0000313" key="4">
    <source>
        <dbReference type="EMBL" id="KAK9803763.1"/>
    </source>
</evidence>
<feature type="region of interest" description="Disordered" evidence="1">
    <location>
        <begin position="229"/>
        <end position="281"/>
    </location>
</feature>
<comment type="caution">
    <text evidence="4">The sequence shown here is derived from an EMBL/GenBank/DDBJ whole genome shotgun (WGS) entry which is preliminary data.</text>
</comment>
<feature type="chain" id="PRO_5043475131" description="Putative auto-transporter adhesin head GIN domain-containing protein" evidence="2">
    <location>
        <begin position="21"/>
        <end position="307"/>
    </location>
</feature>
<evidence type="ECO:0000256" key="2">
    <source>
        <dbReference type="SAM" id="SignalP"/>
    </source>
</evidence>
<dbReference type="Proteomes" id="UP001465755">
    <property type="component" value="Unassembled WGS sequence"/>
</dbReference>
<gene>
    <name evidence="4" type="ORF">WJX73_003910</name>
</gene>
<accession>A0AAW1P166</accession>
<dbReference type="Gene3D" id="2.160.20.120">
    <property type="match status" value="1"/>
</dbReference>
<sequence length="307" mass="29127">MKVIAGVCLLALVGVAASAADKSLPAFTSITSSVSNGVLSLSSKGSLATQEAVKVIVSLPASKLAGVTLQSAAGITVIVSQGFNVASLTATSQGSGQLALTGIKANSLKLVNGGTGTLGFVGTVGAATVQATGTGTTYLAGVTKSIAVTADGTATVLLKPASGNVAITGTAGGISSVSYTQGKCSVSASGLGRACEKAATITPPVVKAYWSCGLQLSGSFTCSTSGGSSTTSSTGGGSSFSSSSSSGGGSSYSSSSSSNGGSTTSSSSGDGGGTTLTTNTGKLSTLSCKASNADLKMKTDSRVSAAG</sequence>
<dbReference type="EMBL" id="JALJOQ010000056">
    <property type="protein sequence ID" value="KAK9803763.1"/>
    <property type="molecule type" value="Genomic_DNA"/>
</dbReference>
<protein>
    <recommendedName>
        <fullName evidence="3">Putative auto-transporter adhesin head GIN domain-containing protein</fullName>
    </recommendedName>
</protein>
<keyword evidence="2" id="KW-0732">Signal</keyword>
<feature type="compositionally biased region" description="Low complexity" evidence="1">
    <location>
        <begin position="229"/>
        <end position="268"/>
    </location>
</feature>
<feature type="signal peptide" evidence="2">
    <location>
        <begin position="1"/>
        <end position="20"/>
    </location>
</feature>
<evidence type="ECO:0000313" key="5">
    <source>
        <dbReference type="Proteomes" id="UP001465755"/>
    </source>
</evidence>
<feature type="domain" description="Putative auto-transporter adhesin head GIN" evidence="3">
    <location>
        <begin position="28"/>
        <end position="168"/>
    </location>
</feature>